<protein>
    <submittedName>
        <fullName evidence="1">Uncharacterized protein</fullName>
    </submittedName>
</protein>
<keyword evidence="2" id="KW-1185">Reference proteome</keyword>
<dbReference type="EMBL" id="AWVJ01000178">
    <property type="protein sequence ID" value="ERK42322.1"/>
    <property type="molecule type" value="Genomic_DNA"/>
</dbReference>
<dbReference type="Proteomes" id="UP000016608">
    <property type="component" value="Unassembled WGS sequence"/>
</dbReference>
<sequence>MEFPTGLFLHYPAFKSNARETWCVILVSESGLRMSALLSV</sequence>
<gene>
    <name evidence="1" type="ORF">HMPREF0373_02993</name>
</gene>
<evidence type="ECO:0000313" key="1">
    <source>
        <dbReference type="EMBL" id="ERK42322.1"/>
    </source>
</evidence>
<proteinExistence type="predicted"/>
<evidence type="ECO:0000313" key="2">
    <source>
        <dbReference type="Proteomes" id="UP000016608"/>
    </source>
</evidence>
<organism evidence="1 2">
    <name type="scientific">Eubacterium ramulus ATCC 29099</name>
    <dbReference type="NCBI Taxonomy" id="1256908"/>
    <lineage>
        <taxon>Bacteria</taxon>
        <taxon>Bacillati</taxon>
        <taxon>Bacillota</taxon>
        <taxon>Clostridia</taxon>
        <taxon>Eubacteriales</taxon>
        <taxon>Eubacteriaceae</taxon>
        <taxon>Eubacterium</taxon>
    </lineage>
</organism>
<dbReference type="HOGENOM" id="CLU_3289884_0_0_9"/>
<name>U2QU99_EUBRA</name>
<comment type="caution">
    <text evidence="1">The sequence shown here is derived from an EMBL/GenBank/DDBJ whole genome shotgun (WGS) entry which is preliminary data.</text>
</comment>
<accession>U2QU99</accession>
<dbReference type="AlphaFoldDB" id="U2QU99"/>
<reference evidence="1 2" key="1">
    <citation type="submission" date="2013-06" db="EMBL/GenBank/DDBJ databases">
        <authorList>
            <person name="Weinstock G."/>
            <person name="Sodergren E."/>
            <person name="Lobos E.A."/>
            <person name="Fulton L."/>
            <person name="Fulton R."/>
            <person name="Courtney L."/>
            <person name="Fronick C."/>
            <person name="O'Laughlin M."/>
            <person name="Godfrey J."/>
            <person name="Wilson R.M."/>
            <person name="Miner T."/>
            <person name="Farmer C."/>
            <person name="Delehaunty K."/>
            <person name="Cordes M."/>
            <person name="Minx P."/>
            <person name="Tomlinson C."/>
            <person name="Chen J."/>
            <person name="Wollam A."/>
            <person name="Pepin K.H."/>
            <person name="Bhonagiri V."/>
            <person name="Zhang X."/>
            <person name="Warren W."/>
            <person name="Mitreva M."/>
            <person name="Mardis E.R."/>
            <person name="Wilson R.K."/>
        </authorList>
    </citation>
    <scope>NUCLEOTIDE SEQUENCE [LARGE SCALE GENOMIC DNA]</scope>
    <source>
        <strain evidence="1 2">ATCC 29099</strain>
    </source>
</reference>